<sequence>MQAGGPGATLVPGDQKAQLVPGGKGVTRADAGLDRLIGGAQAAGMGDRDGPDAAREADEDDPPGAGGPDHGARDGAEVDPTMPGQPGPGRRVEAPGDLSRLQRPQEDQKQGVRHGFHPDGGRSKVRPPLWTAALCG</sequence>
<feature type="compositionally biased region" description="Basic and acidic residues" evidence="1">
    <location>
        <begin position="103"/>
        <end position="122"/>
    </location>
</feature>
<keyword evidence="3" id="KW-1185">Reference proteome</keyword>
<feature type="compositionally biased region" description="Basic and acidic residues" evidence="1">
    <location>
        <begin position="46"/>
        <end position="56"/>
    </location>
</feature>
<dbReference type="AlphaFoldDB" id="A0A919MIH8"/>
<protein>
    <submittedName>
        <fullName evidence="2">Uncharacterized protein</fullName>
    </submittedName>
</protein>
<evidence type="ECO:0000256" key="1">
    <source>
        <dbReference type="SAM" id="MobiDB-lite"/>
    </source>
</evidence>
<organism evidence="2 3">
    <name type="scientific">Paractinoplanes ferrugineus</name>
    <dbReference type="NCBI Taxonomy" id="113564"/>
    <lineage>
        <taxon>Bacteria</taxon>
        <taxon>Bacillati</taxon>
        <taxon>Actinomycetota</taxon>
        <taxon>Actinomycetes</taxon>
        <taxon>Micromonosporales</taxon>
        <taxon>Micromonosporaceae</taxon>
        <taxon>Paractinoplanes</taxon>
    </lineage>
</organism>
<comment type="caution">
    <text evidence="2">The sequence shown here is derived from an EMBL/GenBank/DDBJ whole genome shotgun (WGS) entry which is preliminary data.</text>
</comment>
<dbReference type="Proteomes" id="UP000598174">
    <property type="component" value="Unassembled WGS sequence"/>
</dbReference>
<reference evidence="2" key="1">
    <citation type="submission" date="2021-01" db="EMBL/GenBank/DDBJ databases">
        <title>Whole genome shotgun sequence of Actinoplanes ferrugineus NBRC 15555.</title>
        <authorList>
            <person name="Komaki H."/>
            <person name="Tamura T."/>
        </authorList>
    </citation>
    <scope>NUCLEOTIDE SEQUENCE</scope>
    <source>
        <strain evidence="2">NBRC 15555</strain>
    </source>
</reference>
<evidence type="ECO:0000313" key="2">
    <source>
        <dbReference type="EMBL" id="GIE09137.1"/>
    </source>
</evidence>
<accession>A0A919MIH8</accession>
<dbReference type="EMBL" id="BOMM01000005">
    <property type="protein sequence ID" value="GIE09137.1"/>
    <property type="molecule type" value="Genomic_DNA"/>
</dbReference>
<feature type="region of interest" description="Disordered" evidence="1">
    <location>
        <begin position="1"/>
        <end position="136"/>
    </location>
</feature>
<gene>
    <name evidence="2" type="ORF">Afe05nite_09770</name>
</gene>
<proteinExistence type="predicted"/>
<evidence type="ECO:0000313" key="3">
    <source>
        <dbReference type="Proteomes" id="UP000598174"/>
    </source>
</evidence>
<name>A0A919MIH8_9ACTN</name>